<dbReference type="AlphaFoldDB" id="A0A8H8DAZ4"/>
<proteinExistence type="predicted"/>
<dbReference type="GeneID" id="93651665"/>
<protein>
    <recommendedName>
        <fullName evidence="1">protein S-acyltransferase</fullName>
        <ecNumber evidence="1">2.3.1.225</ecNumber>
    </recommendedName>
</protein>
<dbReference type="InterPro" id="IPR036770">
    <property type="entry name" value="Ankyrin_rpt-contain_sf"/>
</dbReference>
<evidence type="ECO:0000313" key="7">
    <source>
        <dbReference type="Proteomes" id="UP000669133"/>
    </source>
</evidence>
<evidence type="ECO:0000256" key="5">
    <source>
        <dbReference type="PROSITE-ProRule" id="PRU00023"/>
    </source>
</evidence>
<keyword evidence="4" id="KW-0012">Acyltransferase</keyword>
<feature type="repeat" description="ANK" evidence="5">
    <location>
        <begin position="144"/>
        <end position="180"/>
    </location>
</feature>
<dbReference type="EMBL" id="JAEOAQ010000003">
    <property type="protein sequence ID" value="KAG5419269.1"/>
    <property type="molecule type" value="Genomic_DNA"/>
</dbReference>
<evidence type="ECO:0000313" key="6">
    <source>
        <dbReference type="EMBL" id="KAG5419269.1"/>
    </source>
</evidence>
<comment type="caution">
    <text evidence="6">The sequence shown here is derived from an EMBL/GenBank/DDBJ whole genome shotgun (WGS) entry which is preliminary data.</text>
</comment>
<evidence type="ECO:0000256" key="3">
    <source>
        <dbReference type="ARBA" id="ARBA00023043"/>
    </source>
</evidence>
<dbReference type="Gene3D" id="1.25.40.20">
    <property type="entry name" value="Ankyrin repeat-containing domain"/>
    <property type="match status" value="1"/>
</dbReference>
<sequence length="240" mass="26074">MSSPDKFPIQSAIKDNNINLAKQLISENPRSVTAKDEDERTPLHWAVSIDNANLVQFIIDHLPKGTDIDDFVDASGWTPLHINASIGNVEILNLLMHMDPPPDVNLTTNQGTTALHLSISKNHARYVAVLIDEFAASCRVKDKMGYTPLHRAASIGSIGMIAQLLNNSAKGGVNVNAKDRDGWTSLHHALAEGHADAAIYLVDEGGADLSVENDEGKTPVEVAVDEKVAKYFKEHVGEKK</sequence>
<keyword evidence="7" id="KW-1185">Reference proteome</keyword>
<keyword evidence="2" id="KW-0677">Repeat</keyword>
<organism evidence="6 7">
    <name type="scientific">Candida metapsilosis</name>
    <dbReference type="NCBI Taxonomy" id="273372"/>
    <lineage>
        <taxon>Eukaryota</taxon>
        <taxon>Fungi</taxon>
        <taxon>Dikarya</taxon>
        <taxon>Ascomycota</taxon>
        <taxon>Saccharomycotina</taxon>
        <taxon>Pichiomycetes</taxon>
        <taxon>Debaryomycetaceae</taxon>
        <taxon>Candida/Lodderomyces clade</taxon>
        <taxon>Candida</taxon>
    </lineage>
</organism>
<dbReference type="Proteomes" id="UP000669133">
    <property type="component" value="Unassembled WGS sequence"/>
</dbReference>
<dbReference type="SUPFAM" id="SSF48403">
    <property type="entry name" value="Ankyrin repeat"/>
    <property type="match status" value="1"/>
</dbReference>
<accession>A0A8H8DAZ4</accession>
<dbReference type="SMART" id="SM00248">
    <property type="entry name" value="ANK"/>
    <property type="match status" value="6"/>
</dbReference>
<feature type="repeat" description="ANK" evidence="5">
    <location>
        <begin position="75"/>
        <end position="96"/>
    </location>
</feature>
<evidence type="ECO:0000256" key="2">
    <source>
        <dbReference type="ARBA" id="ARBA00022737"/>
    </source>
</evidence>
<dbReference type="Pfam" id="PF12796">
    <property type="entry name" value="Ank_2"/>
    <property type="match status" value="1"/>
</dbReference>
<reference evidence="6 7" key="1">
    <citation type="submission" date="2020-12" db="EMBL/GenBank/DDBJ databases">
        <title>Effect of drift, selection, and recombination on the evolution of hybrid genomes in Candida yeast pathogens.</title>
        <authorList>
            <person name="Mixao V."/>
            <person name="Ksiezopolska E."/>
            <person name="Saus E."/>
            <person name="Boekhout T."/>
            <person name="Gacser A."/>
            <person name="Gabaldon T."/>
        </authorList>
    </citation>
    <scope>NUCLEOTIDE SEQUENCE [LARGE SCALE GENOMIC DNA]</scope>
    <source>
        <strain evidence="6 7">BP57</strain>
    </source>
</reference>
<name>A0A8H8DAZ4_9ASCO</name>
<keyword evidence="3 5" id="KW-0040">ANK repeat</keyword>
<dbReference type="PANTHER" id="PTHR24161">
    <property type="entry name" value="ANK_REP_REGION DOMAIN-CONTAINING PROTEIN-RELATED"/>
    <property type="match status" value="1"/>
</dbReference>
<dbReference type="Pfam" id="PF00023">
    <property type="entry name" value="Ank"/>
    <property type="match status" value="2"/>
</dbReference>
<dbReference type="InterPro" id="IPR002110">
    <property type="entry name" value="Ankyrin_rpt"/>
</dbReference>
<dbReference type="OrthoDB" id="539213at2759"/>
<evidence type="ECO:0000256" key="1">
    <source>
        <dbReference type="ARBA" id="ARBA00012210"/>
    </source>
</evidence>
<dbReference type="EC" id="2.3.1.225" evidence="1"/>
<dbReference type="RefSeq" id="XP_067548385.1">
    <property type="nucleotide sequence ID" value="XM_067691958.1"/>
</dbReference>
<evidence type="ECO:0000256" key="4">
    <source>
        <dbReference type="ARBA" id="ARBA00023315"/>
    </source>
</evidence>
<keyword evidence="4" id="KW-0808">Transferase</keyword>
<gene>
    <name evidence="6" type="ORF">I9W82_003036</name>
</gene>
<dbReference type="PROSITE" id="PS50297">
    <property type="entry name" value="ANK_REP_REGION"/>
    <property type="match status" value="3"/>
</dbReference>
<feature type="repeat" description="ANK" evidence="5">
    <location>
        <begin position="181"/>
        <end position="214"/>
    </location>
</feature>
<dbReference type="PROSITE" id="PS50088">
    <property type="entry name" value="ANK_REPEAT"/>
    <property type="match status" value="3"/>
</dbReference>
<dbReference type="PANTHER" id="PTHR24161:SF85">
    <property type="entry name" value="PALMITOYLTRANSFERASE HIP14"/>
    <property type="match status" value="1"/>
</dbReference>